<feature type="domain" description="HTH marR-type" evidence="6">
    <location>
        <begin position="7"/>
        <end position="144"/>
    </location>
</feature>
<comment type="caution">
    <text evidence="7">The sequence shown here is derived from an EMBL/GenBank/DDBJ whole genome shotgun (WGS) entry which is preliminary data.</text>
</comment>
<organism evidence="7 8">
    <name type="scientific">Endosaccharibacter trunci</name>
    <dbReference type="NCBI Taxonomy" id="2812733"/>
    <lineage>
        <taxon>Bacteria</taxon>
        <taxon>Pseudomonadati</taxon>
        <taxon>Pseudomonadota</taxon>
        <taxon>Alphaproteobacteria</taxon>
        <taxon>Acetobacterales</taxon>
        <taxon>Acetobacteraceae</taxon>
        <taxon>Endosaccharibacter</taxon>
    </lineage>
</organism>
<evidence type="ECO:0000313" key="7">
    <source>
        <dbReference type="EMBL" id="MCQ8277317.1"/>
    </source>
</evidence>
<evidence type="ECO:0000256" key="2">
    <source>
        <dbReference type="ARBA" id="ARBA00022490"/>
    </source>
</evidence>
<keyword evidence="3" id="KW-0805">Transcription regulation</keyword>
<keyword evidence="8" id="KW-1185">Reference proteome</keyword>
<dbReference type="InterPro" id="IPR039422">
    <property type="entry name" value="MarR/SlyA-like"/>
</dbReference>
<dbReference type="EMBL" id="JAMSKV010000001">
    <property type="protein sequence ID" value="MCQ8277317.1"/>
    <property type="molecule type" value="Genomic_DNA"/>
</dbReference>
<gene>
    <name evidence="7" type="ORF">NFI95_02485</name>
</gene>
<evidence type="ECO:0000256" key="5">
    <source>
        <dbReference type="ARBA" id="ARBA00023163"/>
    </source>
</evidence>
<dbReference type="InterPro" id="IPR055166">
    <property type="entry name" value="Transc_reg_Sar_Rot_HTH"/>
</dbReference>
<evidence type="ECO:0000313" key="8">
    <source>
        <dbReference type="Proteomes" id="UP001524587"/>
    </source>
</evidence>
<dbReference type="SMART" id="SM00347">
    <property type="entry name" value="HTH_MARR"/>
    <property type="match status" value="1"/>
</dbReference>
<dbReference type="InterPro" id="IPR036388">
    <property type="entry name" value="WH-like_DNA-bd_sf"/>
</dbReference>
<evidence type="ECO:0000256" key="4">
    <source>
        <dbReference type="ARBA" id="ARBA00023125"/>
    </source>
</evidence>
<dbReference type="Proteomes" id="UP001524587">
    <property type="component" value="Unassembled WGS sequence"/>
</dbReference>
<dbReference type="PROSITE" id="PS50995">
    <property type="entry name" value="HTH_MARR_2"/>
    <property type="match status" value="1"/>
</dbReference>
<dbReference type="InterPro" id="IPR000835">
    <property type="entry name" value="HTH_MarR-typ"/>
</dbReference>
<evidence type="ECO:0000259" key="6">
    <source>
        <dbReference type="PROSITE" id="PS50995"/>
    </source>
</evidence>
<dbReference type="RefSeq" id="WP_422862747.1">
    <property type="nucleotide sequence ID" value="NZ_JAMSKV010000001.1"/>
</dbReference>
<keyword evidence="5" id="KW-0804">Transcription</keyword>
<dbReference type="PANTHER" id="PTHR33164:SF5">
    <property type="entry name" value="ORGANIC HYDROPEROXIDE RESISTANCE TRANSCRIPTIONAL REGULATOR"/>
    <property type="match status" value="1"/>
</dbReference>
<dbReference type="InterPro" id="IPR011991">
    <property type="entry name" value="ArsR-like_HTH"/>
</dbReference>
<dbReference type="CDD" id="cd00090">
    <property type="entry name" value="HTH_ARSR"/>
    <property type="match status" value="1"/>
</dbReference>
<dbReference type="InterPro" id="IPR036390">
    <property type="entry name" value="WH_DNA-bd_sf"/>
</dbReference>
<evidence type="ECO:0000256" key="3">
    <source>
        <dbReference type="ARBA" id="ARBA00023015"/>
    </source>
</evidence>
<dbReference type="Gene3D" id="1.10.10.10">
    <property type="entry name" value="Winged helix-like DNA-binding domain superfamily/Winged helix DNA-binding domain"/>
    <property type="match status" value="1"/>
</dbReference>
<protein>
    <submittedName>
        <fullName evidence="7">MarR family transcriptional regulator</fullName>
    </submittedName>
</protein>
<keyword evidence="2" id="KW-0963">Cytoplasm</keyword>
<evidence type="ECO:0000256" key="1">
    <source>
        <dbReference type="ARBA" id="ARBA00004496"/>
    </source>
</evidence>
<proteinExistence type="predicted"/>
<reference evidence="7 8" key="1">
    <citation type="submission" date="2022-06" db="EMBL/GenBank/DDBJ databases">
        <title>Endosaccharibacter gen. nov., sp. nov., endophytic bacteria isolated from sugarcane.</title>
        <authorList>
            <person name="Pitiwittayakul N."/>
            <person name="Yukphan P."/>
            <person name="Charoenyingcharoen P."/>
            <person name="Tanasupawat S."/>
        </authorList>
    </citation>
    <scope>NUCLEOTIDE SEQUENCE [LARGE SCALE GENOMIC DNA]</scope>
    <source>
        <strain evidence="7 8">KSS8</strain>
    </source>
</reference>
<sequence>MANPSLDDQLCFALYSANMAVNRAYKPLLDKIGITYPQYLVLMALWDEDERTIGAIAARLGLESSTVTPLVKRLESAGFAARTRNPADERQVVVRLTERGRALRGECGVIGQAVFRRPGLTLAGLASLRDDVRALRDVLSETEA</sequence>
<dbReference type="SUPFAM" id="SSF46785">
    <property type="entry name" value="Winged helix' DNA-binding domain"/>
    <property type="match status" value="1"/>
</dbReference>
<comment type="subcellular location">
    <subcellularLocation>
        <location evidence="1">Cytoplasm</location>
    </subcellularLocation>
</comment>
<dbReference type="Pfam" id="PF22381">
    <property type="entry name" value="Staph_reg_Sar_Rot"/>
    <property type="match status" value="1"/>
</dbReference>
<keyword evidence="4" id="KW-0238">DNA-binding</keyword>
<name>A0ABT1W368_9PROT</name>
<accession>A0ABT1W368</accession>
<dbReference type="PANTHER" id="PTHR33164">
    <property type="entry name" value="TRANSCRIPTIONAL REGULATOR, MARR FAMILY"/>
    <property type="match status" value="1"/>
</dbReference>